<evidence type="ECO:0000256" key="2">
    <source>
        <dbReference type="ARBA" id="ARBA00012513"/>
    </source>
</evidence>
<evidence type="ECO:0000256" key="1">
    <source>
        <dbReference type="ARBA" id="ARBA00010886"/>
    </source>
</evidence>
<dbReference type="GO" id="GO:0005524">
    <property type="term" value="F:ATP binding"/>
    <property type="evidence" value="ECO:0007669"/>
    <property type="project" value="UniProtKB-UniRule"/>
</dbReference>
<feature type="binding site" evidence="7">
    <location>
        <position position="36"/>
    </location>
    <ligand>
        <name>ATP</name>
        <dbReference type="ChEBI" id="CHEBI:30616"/>
    </ligand>
</feature>
<dbReference type="InterPro" id="IPR035986">
    <property type="entry name" value="PKD_dom_sf"/>
</dbReference>
<dbReference type="PROSITE" id="PS00108">
    <property type="entry name" value="PROTEIN_KINASE_ST"/>
    <property type="match status" value="1"/>
</dbReference>
<dbReference type="SUPFAM" id="SSF56112">
    <property type="entry name" value="Protein kinase-like (PK-like)"/>
    <property type="match status" value="1"/>
</dbReference>
<evidence type="ECO:0000256" key="3">
    <source>
        <dbReference type="ARBA" id="ARBA00022679"/>
    </source>
</evidence>
<keyword evidence="8" id="KW-0175">Coiled coil</keyword>
<accession>A0A8S0XHF0</accession>
<keyword evidence="5 10" id="KW-0418">Kinase</keyword>
<dbReference type="SUPFAM" id="SSF49299">
    <property type="entry name" value="PKD domain"/>
    <property type="match status" value="1"/>
</dbReference>
<evidence type="ECO:0000256" key="8">
    <source>
        <dbReference type="SAM" id="Coils"/>
    </source>
</evidence>
<dbReference type="PANTHER" id="PTHR43671:SF13">
    <property type="entry name" value="SERINE_THREONINE-PROTEIN KINASE NEK2"/>
    <property type="match status" value="1"/>
</dbReference>
<keyword evidence="6 7" id="KW-0067">ATP-binding</keyword>
<dbReference type="RefSeq" id="WP_281355244.1">
    <property type="nucleotide sequence ID" value="NZ_CADCXN010000024.1"/>
</dbReference>
<evidence type="ECO:0000313" key="11">
    <source>
        <dbReference type="Proteomes" id="UP000494216"/>
    </source>
</evidence>
<evidence type="ECO:0000313" key="10">
    <source>
        <dbReference type="EMBL" id="CAA9889661.1"/>
    </source>
</evidence>
<dbReference type="CDD" id="cd14014">
    <property type="entry name" value="STKc_PknB_like"/>
    <property type="match status" value="1"/>
</dbReference>
<dbReference type="Gene3D" id="1.10.510.10">
    <property type="entry name" value="Transferase(Phosphotransferase) domain 1"/>
    <property type="match status" value="1"/>
</dbReference>
<dbReference type="SMART" id="SM00028">
    <property type="entry name" value="TPR"/>
    <property type="match status" value="5"/>
</dbReference>
<dbReference type="InterPro" id="IPR013783">
    <property type="entry name" value="Ig-like_fold"/>
</dbReference>
<dbReference type="InterPro" id="IPR008271">
    <property type="entry name" value="Ser/Thr_kinase_AS"/>
</dbReference>
<comment type="similarity">
    <text evidence="1">Belongs to the protein kinase superfamily. NEK Ser/Thr protein kinase family. NIMA subfamily.</text>
</comment>
<feature type="coiled-coil region" evidence="8">
    <location>
        <begin position="1099"/>
        <end position="1136"/>
    </location>
</feature>
<dbReference type="Pfam" id="PF00069">
    <property type="entry name" value="Pkinase"/>
    <property type="match status" value="1"/>
</dbReference>
<dbReference type="EMBL" id="CADCXN010000024">
    <property type="protein sequence ID" value="CAA9889661.1"/>
    <property type="molecule type" value="Genomic_DNA"/>
</dbReference>
<feature type="coiled-coil region" evidence="8">
    <location>
        <begin position="284"/>
        <end position="311"/>
    </location>
</feature>
<sequence>MLISRKYEVESQLGKGSMGLVYKVRHVTLGAISALKVLPSHLMENSDLLTRFYREARVMAKLIHPNIVRVIDIDHDVELNFHYFVMEYIQGRTLREYLQEKKVLSLEEILRIARQVANALQFAHNNDPPVIHRDIKPANIMLEYKTDRAVLMDFGIAKELDEADMTRSEMMLGTVRYCPREQMLYETLDGSADIYALGMIMYEAYTGKHLFSGLNENQVISKVLSDKENEPIFDSNTPVEFKALITKAIAKTRDKRYKCMAEFLTDLEVCWSLHIDHNAPKNLRESNADNITDLDEQIHRLEQEKKKRLALFNRTKCQETKEQAIQEDAEHSVEELYLEGCAQEITANDYLIQEEYTLAQEAFETATNLFSEAYLKAFQVRLHEQAKHIKHQVQAIKAEADDYNAKEKARTLYGRALNFQSQAEELLESASFKEAYENFSQAYRIFEDARELAYHKSQKEETEAFQAQAKEAYEQAVKAEAEELAPTFFKEALLSEQKAEAAFSSEDFFQANELYRVAIENYSLARHQGIDQRKRQAMVAAQKQAEELWHRAEEVGAAQRFSVEFAKAVQLKEQGQHWEAQQKPEKAAECYGGAANAFEYLQRETELSAAREQAEAVKQQLVNTKAKLHKLRAWAKEAWAEADTITAEAETVWHRQQYPQALKLYIQALEAHTQAQQKSITAQCAEQVQLIQIQLQESQRVMDHCEIEHYCQGNYQKAIDARIQGETSLKNSSCQDALKCYKKAEEYFEQAIAQRHQQLKQKIILAQKQANEYQAQHYANTIYDNGQVLVSKAAELWDRSCYEQSYDSYYEASRLFEEASKFACHKIQKEEAETIQVHVRKAFEQAIAADAQELSSSLFQQAVKSEKQADAVFMDEDFLQAKNLYDVAIKQYAIASQQGLEQKKQQVIAARQQARESQKLAQQAGARAEQNVYQQAFLSYQNGERYVDQKAYKQALSAFELAHTGYQQAQQEAENEHIYQIMLAAKGRAEEEYRNAEHVGTAEYFGEGFTKALQLLEQAQHWNTLKKLEKATEFYEKAAKKFLQLSLETLLHIARQNLEVSRQRVLTIQGQVKPFRSFAERSWNEAQKLKIQAEKANQAKDYNKAIDIYEEAYEAYERTKVEAEHQQDKLRQVKEKKLKANTATKKSGFLGNSQSLKHWSIKTFFILFLIIGVYTLFGSSFFKKMIVYLNPPAELSVSKVLPMEEELSILDGQTQTFSLEVQNKEKYKLDYRWFLDGEEQAKDEKWAYKPAFSKEETAPKEVKVIITDQEGRRLEKVWRITVTSPPIDNKVIKINHPPEIIESSPSSSDIKQIKAGDKLDFSVQATDVDLDDNLTYIWFLDGEKVSVDKFWKFAAPASGGVFTVTVRVLDDAGLQAQRSWRITAAPPENHPPRIVEAKPSNREIALRTGNTINFSVNATDSDSNDQLTYTWSLDGQKISSSKLWPYKAQADGKHIVVLNVSDRKGLQAQRSWRITAAPPENHPPRIVEAKPSNREIALRTGDTINFSVNATDSDSNDQLTYTWSLDGQKISSSKLWPYKAQADGKHVVVLNVSDRKGLQAQQLWSIDIEPLSKPVAIEKKIEKNAKNFNPTTTKPKNTINEMEVKKWLEKIRINWEKKDTSKLVEMGGIDARNESKLKQALNQYNNFHVAFKNIDIIIKDNQATVSFTRVDTIEGQTLTHPDRKVIGLVKGSDGRLTVKK</sequence>
<keyword evidence="11" id="KW-1185">Reference proteome</keyword>
<dbReference type="InterPro" id="IPR011009">
    <property type="entry name" value="Kinase-like_dom_sf"/>
</dbReference>
<evidence type="ECO:0000256" key="5">
    <source>
        <dbReference type="ARBA" id="ARBA00022777"/>
    </source>
</evidence>
<dbReference type="InterPro" id="IPR017441">
    <property type="entry name" value="Protein_kinase_ATP_BS"/>
</dbReference>
<evidence type="ECO:0000256" key="7">
    <source>
        <dbReference type="PROSITE-ProRule" id="PRU10141"/>
    </source>
</evidence>
<dbReference type="Gene3D" id="3.30.200.20">
    <property type="entry name" value="Phosphorylase Kinase, domain 1"/>
    <property type="match status" value="1"/>
</dbReference>
<dbReference type="EC" id="2.7.11.1" evidence="2"/>
<protein>
    <recommendedName>
        <fullName evidence="2">non-specific serine/threonine protein kinase</fullName>
        <ecNumber evidence="2">2.7.11.1</ecNumber>
    </recommendedName>
</protein>
<name>A0A8S0XHF0_9GAMM</name>
<feature type="coiled-coil region" evidence="8">
    <location>
        <begin position="600"/>
        <end position="627"/>
    </location>
</feature>
<comment type="caution">
    <text evidence="10">The sequence shown here is derived from an EMBL/GenBank/DDBJ whole genome shotgun (WGS) entry which is preliminary data.</text>
</comment>
<dbReference type="Gene3D" id="2.60.40.10">
    <property type="entry name" value="Immunoglobulins"/>
    <property type="match status" value="2"/>
</dbReference>
<dbReference type="Proteomes" id="UP000494216">
    <property type="component" value="Unassembled WGS sequence"/>
</dbReference>
<dbReference type="PANTHER" id="PTHR43671">
    <property type="entry name" value="SERINE/THREONINE-PROTEIN KINASE NEK"/>
    <property type="match status" value="1"/>
</dbReference>
<evidence type="ECO:0000256" key="6">
    <source>
        <dbReference type="ARBA" id="ARBA00022840"/>
    </source>
</evidence>
<dbReference type="InterPro" id="IPR000719">
    <property type="entry name" value="Prot_kinase_dom"/>
</dbReference>
<dbReference type="PROSITE" id="PS50011">
    <property type="entry name" value="PROTEIN_KINASE_DOM"/>
    <property type="match status" value="1"/>
</dbReference>
<dbReference type="GO" id="GO:0004674">
    <property type="term" value="F:protein serine/threonine kinase activity"/>
    <property type="evidence" value="ECO:0007669"/>
    <property type="project" value="UniProtKB-EC"/>
</dbReference>
<feature type="domain" description="Protein kinase" evidence="9">
    <location>
        <begin position="7"/>
        <end position="269"/>
    </location>
</feature>
<proteinExistence type="inferred from homology"/>
<keyword evidence="3 10" id="KW-0808">Transferase</keyword>
<dbReference type="InterPro" id="IPR019734">
    <property type="entry name" value="TPR_rpt"/>
</dbReference>
<evidence type="ECO:0000256" key="4">
    <source>
        <dbReference type="ARBA" id="ARBA00022741"/>
    </source>
</evidence>
<dbReference type="PROSITE" id="PS00107">
    <property type="entry name" value="PROTEIN_KINASE_ATP"/>
    <property type="match status" value="1"/>
</dbReference>
<evidence type="ECO:0000259" key="9">
    <source>
        <dbReference type="PROSITE" id="PS50011"/>
    </source>
</evidence>
<keyword evidence="4 7" id="KW-0547">Nucleotide-binding</keyword>
<dbReference type="SMART" id="SM00220">
    <property type="entry name" value="S_TKc"/>
    <property type="match status" value="1"/>
</dbReference>
<gene>
    <name evidence="10" type="ORF">METHB2_120020</name>
</gene>
<reference evidence="10 11" key="1">
    <citation type="submission" date="2020-02" db="EMBL/GenBank/DDBJ databases">
        <authorList>
            <person name="Hogendoorn C."/>
        </authorList>
    </citation>
    <scope>NUCLEOTIDE SEQUENCE [LARGE SCALE GENOMIC DNA]</scope>
    <source>
        <strain evidence="10">METHB21</strain>
    </source>
</reference>
<organism evidence="10 11">
    <name type="scientific">Candidatus Methylobacter favarea</name>
    <dbReference type="NCBI Taxonomy" id="2707345"/>
    <lineage>
        <taxon>Bacteria</taxon>
        <taxon>Pseudomonadati</taxon>
        <taxon>Pseudomonadota</taxon>
        <taxon>Gammaproteobacteria</taxon>
        <taxon>Methylococcales</taxon>
        <taxon>Methylococcaceae</taxon>
        <taxon>Methylobacter</taxon>
    </lineage>
</organism>
<dbReference type="InterPro" id="IPR050660">
    <property type="entry name" value="NEK_Ser/Thr_kinase"/>
</dbReference>